<keyword evidence="2" id="KW-1003">Cell membrane</keyword>
<feature type="region of interest" description="Disordered" evidence="12">
    <location>
        <begin position="826"/>
        <end position="911"/>
    </location>
</feature>
<feature type="domain" description="Cadherin" evidence="15">
    <location>
        <begin position="590"/>
        <end position="697"/>
    </location>
</feature>
<evidence type="ECO:0000256" key="13">
    <source>
        <dbReference type="SAM" id="Phobius"/>
    </source>
</evidence>
<dbReference type="SUPFAM" id="SSF49313">
    <property type="entry name" value="Cadherin-like"/>
    <property type="match status" value="5"/>
</dbReference>
<feature type="signal peptide" evidence="14">
    <location>
        <begin position="1"/>
        <end position="17"/>
    </location>
</feature>
<feature type="domain" description="Cadherin" evidence="15">
    <location>
        <begin position="17"/>
        <end position="143"/>
    </location>
</feature>
<dbReference type="PROSITE" id="PS50268">
    <property type="entry name" value="CADHERIN_2"/>
    <property type="match status" value="6"/>
</dbReference>
<dbReference type="PANTHER" id="PTHR24028:SF41">
    <property type="entry name" value="PROTOCADHERIN-17"/>
    <property type="match status" value="1"/>
</dbReference>
<evidence type="ECO:0000259" key="15">
    <source>
        <dbReference type="PROSITE" id="PS50268"/>
    </source>
</evidence>
<evidence type="ECO:0000256" key="6">
    <source>
        <dbReference type="ARBA" id="ARBA00022837"/>
    </source>
</evidence>
<keyword evidence="5" id="KW-0677">Repeat</keyword>
<evidence type="ECO:0000256" key="1">
    <source>
        <dbReference type="ARBA" id="ARBA00004251"/>
    </source>
</evidence>
<accession>A0A7K8BJ13</accession>
<reference evidence="16 17" key="1">
    <citation type="submission" date="2019-09" db="EMBL/GenBank/DDBJ databases">
        <title>Bird 10,000 Genomes (B10K) Project - Family phase.</title>
        <authorList>
            <person name="Zhang G."/>
        </authorList>
    </citation>
    <scope>NUCLEOTIDE SEQUENCE [LARGE SCALE GENOMIC DNA]</scope>
    <source>
        <strain evidence="16">B10K-DU-029-40</strain>
        <tissue evidence="16">Muscle</tissue>
    </source>
</reference>
<feature type="domain" description="Cadherin" evidence="15">
    <location>
        <begin position="475"/>
        <end position="584"/>
    </location>
</feature>
<keyword evidence="8 13" id="KW-1133">Transmembrane helix</keyword>
<dbReference type="PANTHER" id="PTHR24028">
    <property type="entry name" value="CADHERIN-87A"/>
    <property type="match status" value="1"/>
</dbReference>
<feature type="chain" id="PRO_5029540794" evidence="14">
    <location>
        <begin position="18"/>
        <end position="1161"/>
    </location>
</feature>
<dbReference type="EMBL" id="VZTD01001037">
    <property type="protein sequence ID" value="NXB14984.1"/>
    <property type="molecule type" value="Genomic_DNA"/>
</dbReference>
<evidence type="ECO:0000256" key="8">
    <source>
        <dbReference type="ARBA" id="ARBA00022989"/>
    </source>
</evidence>
<dbReference type="Pfam" id="PF00028">
    <property type="entry name" value="Cadherin"/>
    <property type="match status" value="5"/>
</dbReference>
<evidence type="ECO:0000256" key="10">
    <source>
        <dbReference type="ARBA" id="ARBA00023180"/>
    </source>
</evidence>
<dbReference type="FunFam" id="2.60.40.60:FF:000002">
    <property type="entry name" value="Protocadherin alpha 2"/>
    <property type="match status" value="1"/>
</dbReference>
<dbReference type="InterPro" id="IPR002126">
    <property type="entry name" value="Cadherin-like_dom"/>
</dbReference>
<gene>
    <name evidence="16" type="primary">Pcdh17</name>
    <name evidence="16" type="ORF">RHALEU_R08780</name>
</gene>
<dbReference type="FunFam" id="2.60.40.60:FF:000121">
    <property type="entry name" value="Protocadherin 17"/>
    <property type="match status" value="1"/>
</dbReference>
<dbReference type="AlphaFoldDB" id="A0A7K8BJ13"/>
<evidence type="ECO:0000256" key="7">
    <source>
        <dbReference type="ARBA" id="ARBA00022889"/>
    </source>
</evidence>
<proteinExistence type="predicted"/>
<feature type="non-terminal residue" evidence="16">
    <location>
        <position position="1161"/>
    </location>
</feature>
<dbReference type="FunFam" id="2.60.40.60:FF:000001">
    <property type="entry name" value="Protocadherin alpha 2"/>
    <property type="match status" value="1"/>
</dbReference>
<dbReference type="CDD" id="cd11304">
    <property type="entry name" value="Cadherin_repeat"/>
    <property type="match status" value="6"/>
</dbReference>
<protein>
    <submittedName>
        <fullName evidence="16">PCD17 protein</fullName>
    </submittedName>
</protein>
<sequence length="1161" mass="126116">MYLSICCFFFCWAPALSLKNLNYSVPEEQGAGTVIGNIGRDARLAAGATGGGMLPAERGVPGGGPGGGRGPKSTFRVLENSAPHLLDVDGESGLLYTKQRIDREALCRRSAKCQLSLEVFANDQEICMIKVEIQDLNDNAPSFPSDQVDMDISENAAPGTRFPLTSAHDPDAGDNGLRTYLLTRDDYGLFSLDVKSRGDGTKFPELVIQKPLDREEQSHHTLVLTALDGGDPPRSGTVQINVRLIDSNDNSPVFEAASYVVELPENAPLGTAVIDLNATDADEGTNGEVLYSFSGYAPERVRDLFSIDPQSGLIRVKGNLDYEESGLIEIDVQARDLGPNPIPAHCKVTVRLIDRNDNAPTIGFVSVRQGALSEAAPPGTVIALVRVTDRDSGKNGQLQCRVLGGGGGPGAVPFTLEENYDNFYTVVTDRPLDREAQDEYNVTIVARDGGNPPLNSTKSFSVRILDENDNPPRFSKNLYVLQVPENNIPGEYLGSVLAQDPDLGQNGTVSYSILPGHVGDVSIYTYVSVNPTNGAIYALRSFNYEQTKHFEFRVLAKDSGSPHRESNATVRVTVLDVNDNAPLIVLPALINDTAELQVPRNAGVGYPVGTVRALDSDFGESGRLTYEIVEGNEEHLFEMDPTSGEIRTLHPYWEELSPVAELVVKVSDHGKPSLSAVAKLIVRALAGPLPEAGEPQVNGEQHRRPHWDLSLPLIVTLSTVSIILLAAMITIAVKCKRENKEIRTYNCRIADGSGGGKGKKKKISKNDIMLVPSEGEDSRGPLNVMNVVSSPSLATSPMYFDYQTRLPLSSPRSEVMYLKPASNNLTVPQGHVGCHTSFTGQGTNASEAPPSRMSIIQTDNFPAEPNYMGSRQQFVQSSSTFKDPERASLRDSGHGDSDQADSDQDTNKGSCCDMSVREALKMKTTSTKSQPLEQEQEECVNCTDECRVLGHSDRCWMPQFPAASQAENADYRTNLFVPTVEANVETETYETVNPTGKKTFCTFGKDKREHTILIANVKPYLKAKRALSPLLQEVPSASSSPTKTCIEPCTSTKGPLDGCEVKSGALAEPSSQYLSTDSQYLSPSKQSKDASFIASDQMARAFADVHSRVSRDSSEMDSVLEQLDRSARDLGRESVDAEEVVREIDKLLQDCRGNDPVAIRK</sequence>
<dbReference type="Pfam" id="PF08266">
    <property type="entry name" value="Cadherin_2"/>
    <property type="match status" value="1"/>
</dbReference>
<dbReference type="PRINTS" id="PR00205">
    <property type="entry name" value="CADHERIN"/>
</dbReference>
<dbReference type="PROSITE" id="PS00232">
    <property type="entry name" value="CADHERIN_1"/>
    <property type="match status" value="3"/>
</dbReference>
<dbReference type="FunFam" id="2.60.40.60:FF:000105">
    <property type="entry name" value="Protocadherin 17"/>
    <property type="match status" value="1"/>
</dbReference>
<comment type="caution">
    <text evidence="16">The sequence shown here is derived from an EMBL/GenBank/DDBJ whole genome shotgun (WGS) entry which is preliminary data.</text>
</comment>
<dbReference type="Proteomes" id="UP000564948">
    <property type="component" value="Unassembled WGS sequence"/>
</dbReference>
<keyword evidence="4 14" id="KW-0732">Signal</keyword>
<keyword evidence="9 13" id="KW-0472">Membrane</keyword>
<comment type="subcellular location">
    <subcellularLocation>
        <location evidence="1">Cell membrane</location>
        <topology evidence="1">Single-pass type I membrane protein</topology>
    </subcellularLocation>
</comment>
<feature type="domain" description="Cadherin" evidence="15">
    <location>
        <begin position="255"/>
        <end position="362"/>
    </location>
</feature>
<feature type="compositionally biased region" description="Polar residues" evidence="12">
    <location>
        <begin position="869"/>
        <end position="881"/>
    </location>
</feature>
<keyword evidence="7" id="KW-0130">Cell adhesion</keyword>
<dbReference type="InterPro" id="IPR050174">
    <property type="entry name" value="Protocadherin/Cadherin-CA"/>
</dbReference>
<evidence type="ECO:0000313" key="16">
    <source>
        <dbReference type="EMBL" id="NXB14984.1"/>
    </source>
</evidence>
<feature type="domain" description="Cadherin" evidence="15">
    <location>
        <begin position="144"/>
        <end position="254"/>
    </location>
</feature>
<keyword evidence="10" id="KW-0325">Glycoprotein</keyword>
<keyword evidence="3 13" id="KW-0812">Transmembrane</keyword>
<evidence type="ECO:0000256" key="12">
    <source>
        <dbReference type="SAM" id="MobiDB-lite"/>
    </source>
</evidence>
<dbReference type="Gene3D" id="2.60.40.60">
    <property type="entry name" value="Cadherins"/>
    <property type="match status" value="6"/>
</dbReference>
<dbReference type="GO" id="GO:0005509">
    <property type="term" value="F:calcium ion binding"/>
    <property type="evidence" value="ECO:0007669"/>
    <property type="project" value="UniProtKB-UniRule"/>
</dbReference>
<evidence type="ECO:0000256" key="3">
    <source>
        <dbReference type="ARBA" id="ARBA00022692"/>
    </source>
</evidence>
<dbReference type="InterPro" id="IPR015919">
    <property type="entry name" value="Cadherin-like_sf"/>
</dbReference>
<evidence type="ECO:0000256" key="9">
    <source>
        <dbReference type="ARBA" id="ARBA00023136"/>
    </source>
</evidence>
<feature type="domain" description="Cadherin" evidence="15">
    <location>
        <begin position="364"/>
        <end position="474"/>
    </location>
</feature>
<dbReference type="GO" id="GO:0005886">
    <property type="term" value="C:plasma membrane"/>
    <property type="evidence" value="ECO:0007669"/>
    <property type="project" value="UniProtKB-SubCell"/>
</dbReference>
<evidence type="ECO:0000256" key="2">
    <source>
        <dbReference type="ARBA" id="ARBA00022475"/>
    </source>
</evidence>
<feature type="non-terminal residue" evidence="16">
    <location>
        <position position="1"/>
    </location>
</feature>
<dbReference type="FunFam" id="2.60.40.60:FF:000042">
    <property type="entry name" value="protocadherin-19 isoform X1"/>
    <property type="match status" value="1"/>
</dbReference>
<feature type="compositionally biased region" description="Basic and acidic residues" evidence="12">
    <location>
        <begin position="882"/>
        <end position="897"/>
    </location>
</feature>
<dbReference type="FunFam" id="2.60.40.60:FF:000007">
    <property type="entry name" value="Protocadherin alpha 2"/>
    <property type="match status" value="1"/>
</dbReference>
<feature type="compositionally biased region" description="Polar residues" evidence="12">
    <location>
        <begin position="836"/>
        <end position="846"/>
    </location>
</feature>
<dbReference type="SMART" id="SM00112">
    <property type="entry name" value="CA"/>
    <property type="match status" value="6"/>
</dbReference>
<evidence type="ECO:0000313" key="17">
    <source>
        <dbReference type="Proteomes" id="UP000564948"/>
    </source>
</evidence>
<keyword evidence="6 11" id="KW-0106">Calcium</keyword>
<evidence type="ECO:0000256" key="11">
    <source>
        <dbReference type="PROSITE-ProRule" id="PRU00043"/>
    </source>
</evidence>
<evidence type="ECO:0000256" key="5">
    <source>
        <dbReference type="ARBA" id="ARBA00022737"/>
    </source>
</evidence>
<name>A0A7K8BJ13_9CORV</name>
<evidence type="ECO:0000256" key="4">
    <source>
        <dbReference type="ARBA" id="ARBA00022729"/>
    </source>
</evidence>
<feature type="transmembrane region" description="Helical" evidence="13">
    <location>
        <begin position="711"/>
        <end position="733"/>
    </location>
</feature>
<organism evidence="16 17">
    <name type="scientific">Rhagologus leucostigma</name>
    <dbReference type="NCBI Taxonomy" id="156170"/>
    <lineage>
        <taxon>Eukaryota</taxon>
        <taxon>Metazoa</taxon>
        <taxon>Chordata</taxon>
        <taxon>Craniata</taxon>
        <taxon>Vertebrata</taxon>
        <taxon>Euteleostomi</taxon>
        <taxon>Archelosauria</taxon>
        <taxon>Archosauria</taxon>
        <taxon>Dinosauria</taxon>
        <taxon>Saurischia</taxon>
        <taxon>Theropoda</taxon>
        <taxon>Coelurosauria</taxon>
        <taxon>Aves</taxon>
        <taxon>Neognathae</taxon>
        <taxon>Neoaves</taxon>
        <taxon>Telluraves</taxon>
        <taxon>Australaves</taxon>
        <taxon>Passeriformes</taxon>
        <taxon>Corvoidea</taxon>
        <taxon>Pachycephalidae</taxon>
        <taxon>Rhagologus</taxon>
    </lineage>
</organism>
<dbReference type="InterPro" id="IPR013164">
    <property type="entry name" value="Cadherin_N"/>
</dbReference>
<keyword evidence="17" id="KW-1185">Reference proteome</keyword>
<evidence type="ECO:0000256" key="14">
    <source>
        <dbReference type="SAM" id="SignalP"/>
    </source>
</evidence>
<dbReference type="InterPro" id="IPR020894">
    <property type="entry name" value="Cadherin_CS"/>
</dbReference>
<dbReference type="GO" id="GO:0007156">
    <property type="term" value="P:homophilic cell adhesion via plasma membrane adhesion molecules"/>
    <property type="evidence" value="ECO:0007669"/>
    <property type="project" value="InterPro"/>
</dbReference>